<evidence type="ECO:0000313" key="3">
    <source>
        <dbReference type="EMBL" id="GHF97596.1"/>
    </source>
</evidence>
<accession>A0ABQ3JZN9</accession>
<evidence type="ECO:0000259" key="1">
    <source>
        <dbReference type="Pfam" id="PF03551"/>
    </source>
</evidence>
<feature type="domain" description="Transcription regulator PadR N-terminal" evidence="1">
    <location>
        <begin position="18"/>
        <end position="91"/>
    </location>
</feature>
<dbReference type="PANTHER" id="PTHR33169:SF27">
    <property type="entry name" value="TRANSCRIPTIONAL REGULATOR PADR FAMILY PROTEIN"/>
    <property type="match status" value="1"/>
</dbReference>
<gene>
    <name evidence="3" type="ORF">GCM10017783_06850</name>
</gene>
<dbReference type="Pfam" id="PF10400">
    <property type="entry name" value="Vir_act_alpha_C"/>
    <property type="match status" value="1"/>
</dbReference>
<reference evidence="4" key="1">
    <citation type="journal article" date="2019" name="Int. J. Syst. Evol. Microbiol.">
        <title>The Global Catalogue of Microorganisms (GCM) 10K type strain sequencing project: providing services to taxonomists for standard genome sequencing and annotation.</title>
        <authorList>
            <consortium name="The Broad Institute Genomics Platform"/>
            <consortium name="The Broad Institute Genome Sequencing Center for Infectious Disease"/>
            <person name="Wu L."/>
            <person name="Ma J."/>
        </authorList>
    </citation>
    <scope>NUCLEOTIDE SEQUENCE [LARGE SCALE GENOMIC DNA]</scope>
    <source>
        <strain evidence="4">CGMCC 1.18439</strain>
    </source>
</reference>
<dbReference type="Pfam" id="PF03551">
    <property type="entry name" value="PadR"/>
    <property type="match status" value="1"/>
</dbReference>
<dbReference type="InterPro" id="IPR052509">
    <property type="entry name" value="Metal_resp_DNA-bind_regulator"/>
</dbReference>
<feature type="domain" description="Transcription regulator PadR C-terminal" evidence="2">
    <location>
        <begin position="112"/>
        <end position="180"/>
    </location>
</feature>
<evidence type="ECO:0000259" key="2">
    <source>
        <dbReference type="Pfam" id="PF10400"/>
    </source>
</evidence>
<dbReference type="InterPro" id="IPR036388">
    <property type="entry name" value="WH-like_DNA-bd_sf"/>
</dbReference>
<dbReference type="SUPFAM" id="SSF46785">
    <property type="entry name" value="Winged helix' DNA-binding domain"/>
    <property type="match status" value="1"/>
</dbReference>
<dbReference type="Gene3D" id="1.10.10.10">
    <property type="entry name" value="Winged helix-like DNA-binding domain superfamily/Winged helix DNA-binding domain"/>
    <property type="match status" value="1"/>
</dbReference>
<dbReference type="EMBL" id="BNAL01000005">
    <property type="protein sequence ID" value="GHF97596.1"/>
    <property type="molecule type" value="Genomic_DNA"/>
</dbReference>
<dbReference type="PANTHER" id="PTHR33169">
    <property type="entry name" value="PADR-FAMILY TRANSCRIPTIONAL REGULATOR"/>
    <property type="match status" value="1"/>
</dbReference>
<sequence length="189" mass="21237">MTKLSSDRLPDDERTLLLLGLLTEQDRHGYEINDFIERNLEAVIRLKKATAYQLLARLEEHGLIESRAEAQGQRPTRRVFRLTEAGRAHFQHLLLGHLPRTEALIPEGNVPVMFSEHLPPAVVLAALRERLAGAEEQLAAAQAASERSPCTSSVGLALERILWLSRADRDWLRAAVARLERELDTAAVR</sequence>
<proteinExistence type="predicted"/>
<name>A0ABQ3JZN9_9DEIO</name>
<dbReference type="RefSeq" id="WP_189642276.1">
    <property type="nucleotide sequence ID" value="NZ_BNAL01000005.1"/>
</dbReference>
<organism evidence="3 4">
    <name type="scientific">Deinococcus piscis</name>
    <dbReference type="NCBI Taxonomy" id="394230"/>
    <lineage>
        <taxon>Bacteria</taxon>
        <taxon>Thermotogati</taxon>
        <taxon>Deinococcota</taxon>
        <taxon>Deinococci</taxon>
        <taxon>Deinococcales</taxon>
        <taxon>Deinococcaceae</taxon>
        <taxon>Deinococcus</taxon>
    </lineage>
</organism>
<dbReference type="InterPro" id="IPR005149">
    <property type="entry name" value="Tscrpt_reg_PadR_N"/>
</dbReference>
<dbReference type="InterPro" id="IPR018309">
    <property type="entry name" value="Tscrpt_reg_PadR_C"/>
</dbReference>
<dbReference type="InterPro" id="IPR036390">
    <property type="entry name" value="WH_DNA-bd_sf"/>
</dbReference>
<keyword evidence="4" id="KW-1185">Reference proteome</keyword>
<evidence type="ECO:0000313" key="4">
    <source>
        <dbReference type="Proteomes" id="UP000632154"/>
    </source>
</evidence>
<dbReference type="Proteomes" id="UP000632154">
    <property type="component" value="Unassembled WGS sequence"/>
</dbReference>
<comment type="caution">
    <text evidence="3">The sequence shown here is derived from an EMBL/GenBank/DDBJ whole genome shotgun (WGS) entry which is preliminary data.</text>
</comment>
<protein>
    <submittedName>
        <fullName evidence="3">PadR family transcriptional regulator</fullName>
    </submittedName>
</protein>